<dbReference type="AlphaFoldDB" id="A0AAD9P778"/>
<dbReference type="EMBL" id="JAODUO010000107">
    <property type="protein sequence ID" value="KAK2189412.1"/>
    <property type="molecule type" value="Genomic_DNA"/>
</dbReference>
<keyword evidence="2" id="KW-1185">Reference proteome</keyword>
<proteinExistence type="predicted"/>
<evidence type="ECO:0000313" key="2">
    <source>
        <dbReference type="Proteomes" id="UP001209878"/>
    </source>
</evidence>
<sequence length="30" mass="3521">MKELTKGLPKPYRFVSYAFKMSEMVSHVCL</sequence>
<accession>A0AAD9P778</accession>
<organism evidence="1 2">
    <name type="scientific">Ridgeia piscesae</name>
    <name type="common">Tubeworm</name>
    <dbReference type="NCBI Taxonomy" id="27915"/>
    <lineage>
        <taxon>Eukaryota</taxon>
        <taxon>Metazoa</taxon>
        <taxon>Spiralia</taxon>
        <taxon>Lophotrochozoa</taxon>
        <taxon>Annelida</taxon>
        <taxon>Polychaeta</taxon>
        <taxon>Sedentaria</taxon>
        <taxon>Canalipalpata</taxon>
        <taxon>Sabellida</taxon>
        <taxon>Siboglinidae</taxon>
        <taxon>Ridgeia</taxon>
    </lineage>
</organism>
<name>A0AAD9P778_RIDPI</name>
<protein>
    <submittedName>
        <fullName evidence="1">Uncharacterized protein</fullName>
    </submittedName>
</protein>
<evidence type="ECO:0000313" key="1">
    <source>
        <dbReference type="EMBL" id="KAK2189412.1"/>
    </source>
</evidence>
<reference evidence="1" key="1">
    <citation type="journal article" date="2023" name="Mol. Biol. Evol.">
        <title>Third-Generation Sequencing Reveals the Adaptive Role of the Epigenome in Three Deep-Sea Polychaetes.</title>
        <authorList>
            <person name="Perez M."/>
            <person name="Aroh O."/>
            <person name="Sun Y."/>
            <person name="Lan Y."/>
            <person name="Juniper S.K."/>
            <person name="Young C.R."/>
            <person name="Angers B."/>
            <person name="Qian P.Y."/>
        </authorList>
    </citation>
    <scope>NUCLEOTIDE SEQUENCE</scope>
    <source>
        <strain evidence="1">R07B-5</strain>
    </source>
</reference>
<gene>
    <name evidence="1" type="ORF">NP493_107g04021</name>
</gene>
<dbReference type="Proteomes" id="UP001209878">
    <property type="component" value="Unassembled WGS sequence"/>
</dbReference>
<comment type="caution">
    <text evidence="1">The sequence shown here is derived from an EMBL/GenBank/DDBJ whole genome shotgun (WGS) entry which is preliminary data.</text>
</comment>